<dbReference type="Proteomes" id="UP000245263">
    <property type="component" value="Chromosome 1"/>
</dbReference>
<keyword evidence="4" id="KW-0963">Cytoplasm</keyword>
<feature type="domain" description="HYDIN/VesB/CFA65-like Ig-like" evidence="8">
    <location>
        <begin position="191"/>
        <end position="281"/>
    </location>
</feature>
<accession>A0ABM7UIH4</accession>
<reference evidence="9 10" key="1">
    <citation type="submission" date="2021-08" db="EMBL/GenBank/DDBJ databases">
        <title>Complete genome sequence of Leptospira kobayashii strain E30.</title>
        <authorList>
            <person name="Nakao R."/>
            <person name="Nakamura S."/>
            <person name="Masuzawa T."/>
            <person name="Koizumi N."/>
        </authorList>
    </citation>
    <scope>NUCLEOTIDE SEQUENCE [LARGE SCALE GENOMIC DNA]</scope>
    <source>
        <strain evidence="9 10">E30</strain>
    </source>
</reference>
<dbReference type="Gene3D" id="2.130.10.80">
    <property type="entry name" value="Galactose oxidase/kelch, beta-propeller"/>
    <property type="match status" value="2"/>
</dbReference>
<organism evidence="9 10">
    <name type="scientific">Leptospira kobayashii</name>
    <dbReference type="NCBI Taxonomy" id="1917830"/>
    <lineage>
        <taxon>Bacteria</taxon>
        <taxon>Pseudomonadati</taxon>
        <taxon>Spirochaetota</taxon>
        <taxon>Spirochaetia</taxon>
        <taxon>Leptospirales</taxon>
        <taxon>Leptospiraceae</taxon>
        <taxon>Leptospira</taxon>
    </lineage>
</organism>
<dbReference type="EMBL" id="AP025028">
    <property type="protein sequence ID" value="BDA78550.1"/>
    <property type="molecule type" value="Genomic_DNA"/>
</dbReference>
<proteinExistence type="predicted"/>
<evidence type="ECO:0000256" key="5">
    <source>
        <dbReference type="ARBA" id="ARBA00022737"/>
    </source>
</evidence>
<sequence length="637" mass="67535">MFKSVKFTKGCLFLVFFLSCNQLTNQLSDLKGTSNGLLTNLMMMGSSGLGGEIIVKDATTTYLKGALLNFPIVRTTETSATATFSLKNIGTGDLTLTSTPNLVLSGINSNEFSIAQPALSVITPDSFETFTITFTPTSFGYKEVEIRIPNDSNTSDFAVYIRAHHSAPGVPTLTLKEGGNQFSIQNLYNNYTFAQTNLNTTKTTTFTISNTGASDSVLSISSLTLTGADQSEFSMTLPSRLTLNSGESTTFTATFRPTLSPGSSKHAELTISSNDSYLPDLILKLHGFCPIGSFHVTGSMNVPRDIHTATLLNNGKVLIAGGYSSNVGYLSSAELYDPNTGTFSTTGSLTEVRTYHTATLLGNGKVLIVGGNQHSGTYVAAELYDPNTETFTTTGSLNVGRRFGHTATLLNDGKVLVAGGISNPGGATVVTSAELYDPNTGVFTLTGNMISRKHDHTATLLNNGKVLIAVGSGGPGSNSWAKDTELYDPVTGTFASSGRSIYASGSDYSALLLNDGKVLIGGTISPFDNNPLSKVELYDPNSETFSLSGSINRPTVQRYKMVLLNNGKVFVAGGNSSDIFLSNAELYDPNTGLFTFAGKLSSGRDYHTMTRLGDGRVLIVGGRKDNITLSSAEIYSP</sequence>
<keyword evidence="10" id="KW-1185">Reference proteome</keyword>
<keyword evidence="6" id="KW-0969">Cilium</keyword>
<comment type="subcellular location">
    <subcellularLocation>
        <location evidence="1">Cell projection</location>
        <location evidence="1">Cilium</location>
    </subcellularLocation>
    <subcellularLocation>
        <location evidence="2">Cytoplasm</location>
    </subcellularLocation>
</comment>
<keyword evidence="5" id="KW-0677">Repeat</keyword>
<dbReference type="Gene3D" id="2.120.10.80">
    <property type="entry name" value="Kelch-type beta propeller"/>
    <property type="match status" value="1"/>
</dbReference>
<evidence type="ECO:0000313" key="10">
    <source>
        <dbReference type="Proteomes" id="UP000245263"/>
    </source>
</evidence>
<dbReference type="PANTHER" id="PTHR46344">
    <property type="entry name" value="OS02G0202900 PROTEIN"/>
    <property type="match status" value="1"/>
</dbReference>
<keyword evidence="3" id="KW-0880">Kelch repeat</keyword>
<gene>
    <name evidence="9" type="ORF">LPTSP3_g14800</name>
</gene>
<evidence type="ECO:0000256" key="1">
    <source>
        <dbReference type="ARBA" id="ARBA00004138"/>
    </source>
</evidence>
<evidence type="ECO:0000259" key="8">
    <source>
        <dbReference type="Pfam" id="PF22544"/>
    </source>
</evidence>
<dbReference type="SUPFAM" id="SSF117281">
    <property type="entry name" value="Kelch motif"/>
    <property type="match status" value="1"/>
</dbReference>
<evidence type="ECO:0000256" key="4">
    <source>
        <dbReference type="ARBA" id="ARBA00022490"/>
    </source>
</evidence>
<dbReference type="NCBIfam" id="NF012200">
    <property type="entry name" value="choice_anch_D"/>
    <property type="match status" value="2"/>
</dbReference>
<evidence type="ECO:0000313" key="9">
    <source>
        <dbReference type="EMBL" id="BDA78550.1"/>
    </source>
</evidence>
<dbReference type="Pfam" id="PF01344">
    <property type="entry name" value="Kelch_1"/>
    <property type="match status" value="1"/>
</dbReference>
<dbReference type="Pfam" id="PF22544">
    <property type="entry name" value="HYDIN_VesB_CFA65-like_Ig"/>
    <property type="match status" value="1"/>
</dbReference>
<evidence type="ECO:0000256" key="3">
    <source>
        <dbReference type="ARBA" id="ARBA00022441"/>
    </source>
</evidence>
<dbReference type="SMART" id="SM00612">
    <property type="entry name" value="Kelch"/>
    <property type="match status" value="4"/>
</dbReference>
<dbReference type="InterPro" id="IPR053879">
    <property type="entry name" value="HYDIN_VesB_CFA65-like_Ig"/>
</dbReference>
<dbReference type="InterPro" id="IPR006652">
    <property type="entry name" value="Kelch_1"/>
</dbReference>
<dbReference type="InterPro" id="IPR015915">
    <property type="entry name" value="Kelch-typ_b-propeller"/>
</dbReference>
<dbReference type="InterPro" id="IPR037293">
    <property type="entry name" value="Gal_Oxidase_central_sf"/>
</dbReference>
<dbReference type="InterPro" id="IPR013783">
    <property type="entry name" value="Ig-like_fold"/>
</dbReference>
<dbReference type="PANTHER" id="PTHR46344:SF27">
    <property type="entry name" value="KELCH REPEAT SUPERFAMILY PROTEIN"/>
    <property type="match status" value="1"/>
</dbReference>
<dbReference type="Gene3D" id="2.60.40.10">
    <property type="entry name" value="Immunoglobulins"/>
    <property type="match status" value="2"/>
</dbReference>
<dbReference type="PROSITE" id="PS51257">
    <property type="entry name" value="PROKAR_LIPOPROTEIN"/>
    <property type="match status" value="1"/>
</dbReference>
<evidence type="ECO:0000256" key="6">
    <source>
        <dbReference type="ARBA" id="ARBA00023069"/>
    </source>
</evidence>
<evidence type="ECO:0000256" key="7">
    <source>
        <dbReference type="ARBA" id="ARBA00023273"/>
    </source>
</evidence>
<keyword evidence="7" id="KW-0966">Cell projection</keyword>
<protein>
    <recommendedName>
        <fullName evidence="8">HYDIN/VesB/CFA65-like Ig-like domain-containing protein</fullName>
    </recommendedName>
</protein>
<dbReference type="RefSeq" id="WP_109018968.1">
    <property type="nucleotide sequence ID" value="NZ_AP025028.1"/>
</dbReference>
<evidence type="ECO:0000256" key="2">
    <source>
        <dbReference type="ARBA" id="ARBA00004496"/>
    </source>
</evidence>
<name>A0ABM7UIH4_9LEPT</name>